<sequence>MSTDHGVLALMRHRNYMLYWFGFLISNAGAWIQSVAQGWLVYEISDSAAWLGTVGFVRAFPLILLSLIGGTVADRFPKRRILYITQSVQLLSAFILGTLTLLGHIQVWHVVLLSAVSAAAQAFDQPTRHALVPQLVPRSILHSAISFNSIAFNGAALFGPSLTGVLVPLIGFAGCFYVNAASFVAVFIALALMDFPPHRPGERKQSMLQDLREGLAFIRHSPIILALISMAAVTSFFARPYQQFITVFAKDVVHGDVGIAGLMQAAPALGTVIFMLAIVSAPDIQWKGKMLLGSGVLFSLALVAFSWSSNLYLSLALLVIVGGCAMTWQTTLNTLLQTNVDDRMRGRVMSAYTMTALAMMPLGQGPLGVAVDYLGPSLAVTLGALISLAWLVYMGILRVREIRALP</sequence>
<dbReference type="InterPro" id="IPR036259">
    <property type="entry name" value="MFS_trans_sf"/>
</dbReference>
<evidence type="ECO:0000313" key="9">
    <source>
        <dbReference type="EMBL" id="MBP2017862.1"/>
    </source>
</evidence>
<keyword evidence="4 7" id="KW-0812">Transmembrane</keyword>
<keyword evidence="5 7" id="KW-1133">Transmembrane helix</keyword>
<name>A0ABS4JQP6_9FIRM</name>
<dbReference type="PANTHER" id="PTHR23513:SF11">
    <property type="entry name" value="STAPHYLOFERRIN A TRANSPORTER"/>
    <property type="match status" value="1"/>
</dbReference>
<dbReference type="Gene3D" id="1.20.1250.20">
    <property type="entry name" value="MFS general substrate transporter like domains"/>
    <property type="match status" value="1"/>
</dbReference>
<feature type="transmembrane region" description="Helical" evidence="7">
    <location>
        <begin position="165"/>
        <end position="193"/>
    </location>
</feature>
<evidence type="ECO:0000256" key="2">
    <source>
        <dbReference type="ARBA" id="ARBA00022448"/>
    </source>
</evidence>
<comment type="caution">
    <text evidence="9">The sequence shown here is derived from an EMBL/GenBank/DDBJ whole genome shotgun (WGS) entry which is preliminary data.</text>
</comment>
<evidence type="ECO:0000256" key="1">
    <source>
        <dbReference type="ARBA" id="ARBA00004651"/>
    </source>
</evidence>
<keyword evidence="10" id="KW-1185">Reference proteome</keyword>
<comment type="subcellular location">
    <subcellularLocation>
        <location evidence="1">Cell membrane</location>
        <topology evidence="1">Multi-pass membrane protein</topology>
    </subcellularLocation>
</comment>
<accession>A0ABS4JQP6</accession>
<dbReference type="PANTHER" id="PTHR23513">
    <property type="entry name" value="INTEGRAL MEMBRANE EFFLUX PROTEIN-RELATED"/>
    <property type="match status" value="1"/>
</dbReference>
<dbReference type="Proteomes" id="UP001519289">
    <property type="component" value="Unassembled WGS sequence"/>
</dbReference>
<dbReference type="PROSITE" id="PS50850">
    <property type="entry name" value="MFS"/>
    <property type="match status" value="1"/>
</dbReference>
<dbReference type="SUPFAM" id="SSF103473">
    <property type="entry name" value="MFS general substrate transporter"/>
    <property type="match status" value="1"/>
</dbReference>
<feature type="transmembrane region" description="Helical" evidence="7">
    <location>
        <begin position="373"/>
        <end position="393"/>
    </location>
</feature>
<evidence type="ECO:0000256" key="3">
    <source>
        <dbReference type="ARBA" id="ARBA00022475"/>
    </source>
</evidence>
<feature type="domain" description="Major facilitator superfamily (MFS) profile" evidence="8">
    <location>
        <begin position="15"/>
        <end position="401"/>
    </location>
</feature>
<dbReference type="EMBL" id="JAGGLG010000008">
    <property type="protein sequence ID" value="MBP2017862.1"/>
    <property type="molecule type" value="Genomic_DNA"/>
</dbReference>
<evidence type="ECO:0000256" key="6">
    <source>
        <dbReference type="ARBA" id="ARBA00023136"/>
    </source>
</evidence>
<protein>
    <submittedName>
        <fullName evidence="9">MFS family permease</fullName>
    </submittedName>
</protein>
<keyword evidence="2" id="KW-0813">Transport</keyword>
<dbReference type="InterPro" id="IPR020846">
    <property type="entry name" value="MFS_dom"/>
</dbReference>
<feature type="transmembrane region" description="Helical" evidence="7">
    <location>
        <begin position="135"/>
        <end position="159"/>
    </location>
</feature>
<proteinExistence type="predicted"/>
<reference evidence="9 10" key="1">
    <citation type="submission" date="2021-03" db="EMBL/GenBank/DDBJ databases">
        <title>Genomic Encyclopedia of Type Strains, Phase IV (KMG-IV): sequencing the most valuable type-strain genomes for metagenomic binning, comparative biology and taxonomic classification.</title>
        <authorList>
            <person name="Goeker M."/>
        </authorList>
    </citation>
    <scope>NUCLEOTIDE SEQUENCE [LARGE SCALE GENOMIC DNA]</scope>
    <source>
        <strain evidence="9 10">DSM 27138</strain>
    </source>
</reference>
<feature type="transmembrane region" description="Helical" evidence="7">
    <location>
        <begin position="257"/>
        <end position="279"/>
    </location>
</feature>
<dbReference type="Pfam" id="PF05977">
    <property type="entry name" value="MFS_3"/>
    <property type="match status" value="1"/>
</dbReference>
<dbReference type="CDD" id="cd06173">
    <property type="entry name" value="MFS_MefA_like"/>
    <property type="match status" value="1"/>
</dbReference>
<keyword evidence="6 7" id="KW-0472">Membrane</keyword>
<feature type="transmembrane region" description="Helical" evidence="7">
    <location>
        <begin position="214"/>
        <end position="237"/>
    </location>
</feature>
<feature type="transmembrane region" description="Helical" evidence="7">
    <location>
        <begin position="348"/>
        <end position="367"/>
    </location>
</feature>
<evidence type="ECO:0000259" key="8">
    <source>
        <dbReference type="PROSITE" id="PS50850"/>
    </source>
</evidence>
<evidence type="ECO:0000256" key="7">
    <source>
        <dbReference type="SAM" id="Phobius"/>
    </source>
</evidence>
<feature type="transmembrane region" description="Helical" evidence="7">
    <location>
        <begin position="48"/>
        <end position="69"/>
    </location>
</feature>
<dbReference type="RefSeq" id="WP_209466006.1">
    <property type="nucleotide sequence ID" value="NZ_JAGGLG010000008.1"/>
</dbReference>
<evidence type="ECO:0000256" key="4">
    <source>
        <dbReference type="ARBA" id="ARBA00022692"/>
    </source>
</evidence>
<organism evidence="9 10">
    <name type="scientific">Symbiobacterium terraclitae</name>
    <dbReference type="NCBI Taxonomy" id="557451"/>
    <lineage>
        <taxon>Bacteria</taxon>
        <taxon>Bacillati</taxon>
        <taxon>Bacillota</taxon>
        <taxon>Clostridia</taxon>
        <taxon>Eubacteriales</taxon>
        <taxon>Symbiobacteriaceae</taxon>
        <taxon>Symbiobacterium</taxon>
    </lineage>
</organism>
<evidence type="ECO:0000256" key="5">
    <source>
        <dbReference type="ARBA" id="ARBA00022989"/>
    </source>
</evidence>
<feature type="transmembrane region" description="Helical" evidence="7">
    <location>
        <begin position="18"/>
        <end position="42"/>
    </location>
</feature>
<keyword evidence="3" id="KW-1003">Cell membrane</keyword>
<evidence type="ECO:0000313" key="10">
    <source>
        <dbReference type="Proteomes" id="UP001519289"/>
    </source>
</evidence>
<gene>
    <name evidence="9" type="ORF">J2Z79_001248</name>
</gene>
<dbReference type="InterPro" id="IPR010290">
    <property type="entry name" value="TM_effector"/>
</dbReference>